<protein>
    <submittedName>
        <fullName evidence="10">SusC/RagA family TonB-linked outer membrane protein</fullName>
    </submittedName>
</protein>
<accession>A0A364XY87</accession>
<dbReference type="Pfam" id="PF13715">
    <property type="entry name" value="CarbopepD_reg_2"/>
    <property type="match status" value="1"/>
</dbReference>
<dbReference type="InterPro" id="IPR039426">
    <property type="entry name" value="TonB-dep_rcpt-like"/>
</dbReference>
<dbReference type="Gene3D" id="2.60.40.1120">
    <property type="entry name" value="Carboxypeptidase-like, regulatory domain"/>
    <property type="match status" value="1"/>
</dbReference>
<dbReference type="PROSITE" id="PS52016">
    <property type="entry name" value="TONB_DEPENDENT_REC_3"/>
    <property type="match status" value="1"/>
</dbReference>
<keyword evidence="5 7" id="KW-0472">Membrane</keyword>
<evidence type="ECO:0000256" key="3">
    <source>
        <dbReference type="ARBA" id="ARBA00022452"/>
    </source>
</evidence>
<dbReference type="NCBIfam" id="TIGR04057">
    <property type="entry name" value="SusC_RagA_signa"/>
    <property type="match status" value="1"/>
</dbReference>
<sequence>MKLLLPHKLTSLFVMAICCCYPMHAQVTASLTTQVAPPASQKTLKDFLASLEKTFKVYFTFESAIVRDKKVSNELMVSNNLEETLERALTPLNLKFEKVSDKYYSIFNVNGKQTFTAEESGDLVQTTTADLTAAIEGGALSSSAVIRVSGTITDENGSPMPGVNIVEKSTTNGVVTDTDGKFALDVRNQESILVISFVGYLPVEETVGTRTELSVQLTPDIATLSEVVVVAYGTQNKKDLTASVSTIKPDQIQNRPVTNIYQALQGLAPNLTIQQNNAEPGSVQTLNIRGVGSFTSNTPLIMIDGISVSEVGLNNLNPNDIENISILKDAASSAIYGSQAANGVIYITTKRGNKSDQVSVQYSGLFGLQSPTTSPQAVEAWEFMTLKNEALVNSGASPQFRPEEIRAARENGSEPWAYDEMVNNTVPQLNQNISVTGGTKNTSYLLSAGYLNQQSMFNNDYVSKANRFYYKRYNLRSNISVQINKFVKADLNLAYTNGVTRKHPFSTGILIRDAMRTPRIYQIKDDNGNFVVPGQTSNSVFASLSQGGYKMLRSNDLLGGLNVVVTPVENLVVNVNTSGNFSIYNEETQIKKFEYAPEYRASSAPPLNNEQAKSNWNDLTRVFFSTIEYSKTIGNHFGKILFGYRNDFEGKGSFVGARRFNGNVLDDDYMSGGDFRYLNGEVDLGVDAYNGMSNPRRKVVNSVFGRLNYTYADKYLAEFTWRYDGASVLAPHNRWFFFPAFSLGWRATDETFLESVKNNFGDIKFRYSWGQVGNSNIGGFEYISLVRFTPGQYSFNNTGMQGATFTPINPDLDWERSTMSNYGVDVDLIGGKLTASFDFFNKITKGIYFRPSVPGTLGQSSPLQNYAEVQNIGWEAVVSYRATTGEIQHTISANMSDNMNKILKMGEAQIQGADFSFINKEGHPISAYYLLKSDGLYQNMDDIENAPEVPFAGNLQVKPGDIRYVDKNSDGKIDETNDRYILDTPFPRFTFGVMYNATWKNFDFQMFWQGVGQRAQYLRGDIVEAFHNNEEHLYITHKDRWTPTNPDASYPRLTTSTTEAKNNTAYSDYWLYDTKYARLKNLQIGYTLPASLSNRFGMQSFRVYFSGQNLLTIAPERFRKLGMDPEFTQFDNKLSFSNYDPVAGRNYPNAKVLSVGVDIKF</sequence>
<proteinExistence type="inferred from homology"/>
<dbReference type="Gene3D" id="2.40.170.20">
    <property type="entry name" value="TonB-dependent receptor, beta-barrel domain"/>
    <property type="match status" value="1"/>
</dbReference>
<dbReference type="Gene3D" id="2.170.130.10">
    <property type="entry name" value="TonB-dependent receptor, plug domain"/>
    <property type="match status" value="1"/>
</dbReference>
<comment type="caution">
    <text evidence="10">The sequence shown here is derived from an EMBL/GenBank/DDBJ whole genome shotgun (WGS) entry which is preliminary data.</text>
</comment>
<dbReference type="InterPro" id="IPR036942">
    <property type="entry name" value="Beta-barrel_TonB_sf"/>
</dbReference>
<evidence type="ECO:0000256" key="7">
    <source>
        <dbReference type="PROSITE-ProRule" id="PRU01360"/>
    </source>
</evidence>
<evidence type="ECO:0000256" key="2">
    <source>
        <dbReference type="ARBA" id="ARBA00022448"/>
    </source>
</evidence>
<keyword evidence="8" id="KW-0732">Signal</keyword>
<evidence type="ECO:0000256" key="1">
    <source>
        <dbReference type="ARBA" id="ARBA00004571"/>
    </source>
</evidence>
<dbReference type="SUPFAM" id="SSF56935">
    <property type="entry name" value="Porins"/>
    <property type="match status" value="1"/>
</dbReference>
<keyword evidence="6 7" id="KW-0998">Cell outer membrane</keyword>
<evidence type="ECO:0000256" key="4">
    <source>
        <dbReference type="ARBA" id="ARBA00022692"/>
    </source>
</evidence>
<keyword evidence="2 7" id="KW-0813">Transport</keyword>
<dbReference type="AlphaFoldDB" id="A0A364XY87"/>
<comment type="similarity">
    <text evidence="7">Belongs to the TonB-dependent receptor family.</text>
</comment>
<gene>
    <name evidence="10" type="ORF">DQQ10_20165</name>
</gene>
<dbReference type="GO" id="GO:0009279">
    <property type="term" value="C:cell outer membrane"/>
    <property type="evidence" value="ECO:0007669"/>
    <property type="project" value="UniProtKB-SubCell"/>
</dbReference>
<evidence type="ECO:0000313" key="10">
    <source>
        <dbReference type="EMBL" id="RAV99217.1"/>
    </source>
</evidence>
<dbReference type="InterPro" id="IPR037066">
    <property type="entry name" value="Plug_dom_sf"/>
</dbReference>
<comment type="subcellular location">
    <subcellularLocation>
        <location evidence="1 7">Cell outer membrane</location>
        <topology evidence="1 7">Multi-pass membrane protein</topology>
    </subcellularLocation>
</comment>
<evidence type="ECO:0000256" key="6">
    <source>
        <dbReference type="ARBA" id="ARBA00023237"/>
    </source>
</evidence>
<dbReference type="Pfam" id="PF07715">
    <property type="entry name" value="Plug"/>
    <property type="match status" value="1"/>
</dbReference>
<dbReference type="OrthoDB" id="9768177at2"/>
<keyword evidence="3 7" id="KW-1134">Transmembrane beta strand</keyword>
<dbReference type="InterPro" id="IPR008969">
    <property type="entry name" value="CarboxyPept-like_regulatory"/>
</dbReference>
<dbReference type="EMBL" id="QMFY01000012">
    <property type="protein sequence ID" value="RAV99217.1"/>
    <property type="molecule type" value="Genomic_DNA"/>
</dbReference>
<dbReference type="NCBIfam" id="TIGR04056">
    <property type="entry name" value="OMP_RagA_SusC"/>
    <property type="match status" value="1"/>
</dbReference>
<dbReference type="RefSeq" id="WP_112748731.1">
    <property type="nucleotide sequence ID" value="NZ_QMFY01000012.1"/>
</dbReference>
<keyword evidence="11" id="KW-1185">Reference proteome</keyword>
<keyword evidence="4 7" id="KW-0812">Transmembrane</keyword>
<dbReference type="SUPFAM" id="SSF49464">
    <property type="entry name" value="Carboxypeptidase regulatory domain-like"/>
    <property type="match status" value="1"/>
</dbReference>
<reference evidence="10 11" key="1">
    <citation type="submission" date="2018-06" db="EMBL/GenBank/DDBJ databases">
        <title>Chryseolinea flavus sp. nov., a member of the phylum Bacteroidetes isolated from soil.</title>
        <authorList>
            <person name="Li Y."/>
            <person name="Wang J."/>
        </authorList>
    </citation>
    <scope>NUCLEOTIDE SEQUENCE [LARGE SCALE GENOMIC DNA]</scope>
    <source>
        <strain evidence="10 11">SDU1-6</strain>
    </source>
</reference>
<dbReference type="InterPro" id="IPR023996">
    <property type="entry name" value="TonB-dep_OMP_SusC/RagA"/>
</dbReference>
<evidence type="ECO:0000256" key="8">
    <source>
        <dbReference type="SAM" id="SignalP"/>
    </source>
</evidence>
<feature type="chain" id="PRO_5016836001" evidence="8">
    <location>
        <begin position="26"/>
        <end position="1161"/>
    </location>
</feature>
<evidence type="ECO:0000313" key="11">
    <source>
        <dbReference type="Proteomes" id="UP000251889"/>
    </source>
</evidence>
<evidence type="ECO:0000259" key="9">
    <source>
        <dbReference type="Pfam" id="PF07715"/>
    </source>
</evidence>
<feature type="domain" description="TonB-dependent receptor plug" evidence="9">
    <location>
        <begin position="237"/>
        <end position="344"/>
    </location>
</feature>
<dbReference type="InterPro" id="IPR012910">
    <property type="entry name" value="Plug_dom"/>
</dbReference>
<organism evidence="10 11">
    <name type="scientific">Pseudochryseolinea flava</name>
    <dbReference type="NCBI Taxonomy" id="2059302"/>
    <lineage>
        <taxon>Bacteria</taxon>
        <taxon>Pseudomonadati</taxon>
        <taxon>Bacteroidota</taxon>
        <taxon>Cytophagia</taxon>
        <taxon>Cytophagales</taxon>
        <taxon>Fulvivirgaceae</taxon>
        <taxon>Pseudochryseolinea</taxon>
    </lineage>
</organism>
<dbReference type="InterPro" id="IPR023997">
    <property type="entry name" value="TonB-dep_OMP_SusC/RagA_CS"/>
</dbReference>
<name>A0A364XY87_9BACT</name>
<evidence type="ECO:0000256" key="5">
    <source>
        <dbReference type="ARBA" id="ARBA00023136"/>
    </source>
</evidence>
<dbReference type="Proteomes" id="UP000251889">
    <property type="component" value="Unassembled WGS sequence"/>
</dbReference>
<feature type="signal peptide" evidence="8">
    <location>
        <begin position="1"/>
        <end position="25"/>
    </location>
</feature>